<dbReference type="EMBL" id="CP020918">
    <property type="protein sequence ID" value="AWG22241.1"/>
    <property type="molecule type" value="Genomic_DNA"/>
</dbReference>
<keyword evidence="1" id="KW-0812">Transmembrane</keyword>
<gene>
    <name evidence="2" type="ORF">FFWV33_12295</name>
</gene>
<organism evidence="2 3">
    <name type="scientific">Flavobacterium faecale</name>
    <dbReference type="NCBI Taxonomy" id="1355330"/>
    <lineage>
        <taxon>Bacteria</taxon>
        <taxon>Pseudomonadati</taxon>
        <taxon>Bacteroidota</taxon>
        <taxon>Flavobacteriia</taxon>
        <taxon>Flavobacteriales</taxon>
        <taxon>Flavobacteriaceae</taxon>
        <taxon>Flavobacterium</taxon>
    </lineage>
</organism>
<dbReference type="AlphaFoldDB" id="A0A2S1LF02"/>
<keyword evidence="1" id="KW-0472">Membrane</keyword>
<dbReference type="KEGG" id="ffa:FFWV33_12295"/>
<feature type="transmembrane region" description="Helical" evidence="1">
    <location>
        <begin position="278"/>
        <end position="296"/>
    </location>
</feature>
<protein>
    <submittedName>
        <fullName evidence="2">Uncharacterized protein</fullName>
    </submittedName>
</protein>
<sequence length="565" mass="65471">MDKIINIISEDSFTGADGKEYIRVISEIKTQRKTYVRGILTGKYRGNQINEGEFYNEFDFEIYEASVNCTFPQDFQKNKIFSVPSNNIFPVEKLPTTLLVQLITQNTSFGINIIEPIVYDFKTIRKLHQTEGEEVFGSFTSGITGYILDYEREEVIHINGPIVESNYTTTIQNDNIQTFESSGIKTGKFIRKDNYIKFEFYSKQPPSTIWGEWIYQSKPKISSNTSGCWSVIPGFIAVILGFLFIIAILPSMLYIFPIGIAIFLINILAPYLKWFFRVIGILLLLLFIGSLGRSLVHSSRNFNPKPIIVDSQNEQNSDTLAFNETEVIENNRNLSEKLIKRYRIWKDYENNQYEGYYTLVEKDIYESKKFKNDLHLRLNSVSTYDQIIYNIKENDKYKLQGLYHLFDSINSKNQLSRIKFAEMIVSFVQDIPYAIILDNDCNPNLYDDRFTHNYLLQPDAICDGYQKFGINTPVEFLANLKGDCDSRTILLYTIFSHYDYDVAILSSEFYSHSILGINLPINGLSYVYRSQNYILWETTAPNCKPGIISNQMSNLNNWRISLKSK</sequence>
<reference evidence="2 3" key="1">
    <citation type="submission" date="2017-04" db="EMBL/GenBank/DDBJ databases">
        <title>Compelte genome sequence of WV33.</title>
        <authorList>
            <person name="Lee P.C."/>
        </authorList>
    </citation>
    <scope>NUCLEOTIDE SEQUENCE [LARGE SCALE GENOMIC DNA]</scope>
    <source>
        <strain evidence="2 3">WV33</strain>
    </source>
</reference>
<dbReference type="RefSeq" id="WP_108741170.1">
    <property type="nucleotide sequence ID" value="NZ_CP020918.1"/>
</dbReference>
<evidence type="ECO:0000313" key="2">
    <source>
        <dbReference type="EMBL" id="AWG22241.1"/>
    </source>
</evidence>
<dbReference type="Proteomes" id="UP000244527">
    <property type="component" value="Chromosome"/>
</dbReference>
<dbReference type="OrthoDB" id="614471at2"/>
<keyword evidence="3" id="KW-1185">Reference proteome</keyword>
<feature type="transmembrane region" description="Helical" evidence="1">
    <location>
        <begin position="254"/>
        <end position="272"/>
    </location>
</feature>
<name>A0A2S1LF02_9FLAO</name>
<feature type="transmembrane region" description="Helical" evidence="1">
    <location>
        <begin position="229"/>
        <end position="249"/>
    </location>
</feature>
<evidence type="ECO:0000256" key="1">
    <source>
        <dbReference type="SAM" id="Phobius"/>
    </source>
</evidence>
<evidence type="ECO:0000313" key="3">
    <source>
        <dbReference type="Proteomes" id="UP000244527"/>
    </source>
</evidence>
<proteinExistence type="predicted"/>
<keyword evidence="1" id="KW-1133">Transmembrane helix</keyword>
<accession>A0A2S1LF02</accession>